<dbReference type="Proteomes" id="UP000007754">
    <property type="component" value="Chromosome 24"/>
</dbReference>
<dbReference type="InParanoid" id="A0A674GXX9"/>
<evidence type="ECO:0000313" key="2">
    <source>
        <dbReference type="Proteomes" id="UP000007754"/>
    </source>
</evidence>
<dbReference type="Ensembl" id="ENSTGUT00000036456.1">
    <property type="protein sequence ID" value="ENSTGUP00000027211.1"/>
    <property type="gene ID" value="ENSTGUG00000028855.1"/>
</dbReference>
<reference evidence="1 2" key="1">
    <citation type="journal article" date="2010" name="Nature">
        <title>The genome of a songbird.</title>
        <authorList>
            <person name="Warren W.C."/>
            <person name="Clayton D.F."/>
            <person name="Ellegren H."/>
            <person name="Arnold A.P."/>
            <person name="Hillier L.W."/>
            <person name="Kunstner A."/>
            <person name="Searle S."/>
            <person name="White S."/>
            <person name="Vilella A.J."/>
            <person name="Fairley S."/>
            <person name="Heger A."/>
            <person name="Kong L."/>
            <person name="Ponting C.P."/>
            <person name="Jarvis E.D."/>
            <person name="Mello C.V."/>
            <person name="Minx P."/>
            <person name="Lovell P."/>
            <person name="Velho T.A."/>
            <person name="Ferris M."/>
            <person name="Balakrishnan C.N."/>
            <person name="Sinha S."/>
            <person name="Blatti C."/>
            <person name="London S.E."/>
            <person name="Li Y."/>
            <person name="Lin Y.C."/>
            <person name="George J."/>
            <person name="Sweedler J."/>
            <person name="Southey B."/>
            <person name="Gunaratne P."/>
            <person name="Watson M."/>
            <person name="Nam K."/>
            <person name="Backstrom N."/>
            <person name="Smeds L."/>
            <person name="Nabholz B."/>
            <person name="Itoh Y."/>
            <person name="Whitney O."/>
            <person name="Pfenning A.R."/>
            <person name="Howard J."/>
            <person name="Volker M."/>
            <person name="Skinner B.M."/>
            <person name="Griffin D.K."/>
            <person name="Ye L."/>
            <person name="McLaren W.M."/>
            <person name="Flicek P."/>
            <person name="Quesada V."/>
            <person name="Velasco G."/>
            <person name="Lopez-Otin C."/>
            <person name="Puente X.S."/>
            <person name="Olender T."/>
            <person name="Lancet D."/>
            <person name="Smit A.F."/>
            <person name="Hubley R."/>
            <person name="Konkel M.K."/>
            <person name="Walker J.A."/>
            <person name="Batzer M.A."/>
            <person name="Gu W."/>
            <person name="Pollock D.D."/>
            <person name="Chen L."/>
            <person name="Cheng Z."/>
            <person name="Eichler E.E."/>
            <person name="Stapley J."/>
            <person name="Slate J."/>
            <person name="Ekblom R."/>
            <person name="Birkhead T."/>
            <person name="Burke T."/>
            <person name="Burt D."/>
            <person name="Scharff C."/>
            <person name="Adam I."/>
            <person name="Richard H."/>
            <person name="Sultan M."/>
            <person name="Soldatov A."/>
            <person name="Lehrach H."/>
            <person name="Edwards S.V."/>
            <person name="Yang S.P."/>
            <person name="Li X."/>
            <person name="Graves T."/>
            <person name="Fulton L."/>
            <person name="Nelson J."/>
            <person name="Chinwalla A."/>
            <person name="Hou S."/>
            <person name="Mardis E.R."/>
            <person name="Wilson R.K."/>
        </authorList>
    </citation>
    <scope>NUCLEOTIDE SEQUENCE [LARGE SCALE GENOMIC DNA]</scope>
</reference>
<reference evidence="1" key="3">
    <citation type="submission" date="2025-09" db="UniProtKB">
        <authorList>
            <consortium name="Ensembl"/>
        </authorList>
    </citation>
    <scope>IDENTIFICATION</scope>
</reference>
<name>A0A674GXX9_TAEGU</name>
<sequence>HSFSLFHSFISFIFPWKEQSFCVAGAEFQGTQTSCPAPAIPQVCNPTPPTLTLFLPALVSRSPLCLPKPNSHNTLFINFPSLQGSGIASLVSSLRIGFHPVLAKGIKAEL</sequence>
<proteinExistence type="predicted"/>
<organism evidence="1 2">
    <name type="scientific">Taeniopygia guttata</name>
    <name type="common">Zebra finch</name>
    <name type="synonym">Poephila guttata</name>
    <dbReference type="NCBI Taxonomy" id="59729"/>
    <lineage>
        <taxon>Eukaryota</taxon>
        <taxon>Metazoa</taxon>
        <taxon>Chordata</taxon>
        <taxon>Craniata</taxon>
        <taxon>Vertebrata</taxon>
        <taxon>Euteleostomi</taxon>
        <taxon>Archelosauria</taxon>
        <taxon>Archosauria</taxon>
        <taxon>Dinosauria</taxon>
        <taxon>Saurischia</taxon>
        <taxon>Theropoda</taxon>
        <taxon>Coelurosauria</taxon>
        <taxon>Aves</taxon>
        <taxon>Neognathae</taxon>
        <taxon>Neoaves</taxon>
        <taxon>Telluraves</taxon>
        <taxon>Australaves</taxon>
        <taxon>Passeriformes</taxon>
        <taxon>Passeroidea</taxon>
        <taxon>Estrildidae</taxon>
        <taxon>Estrildinae</taxon>
        <taxon>Taeniopygia</taxon>
    </lineage>
</organism>
<accession>A0A674GXX9</accession>
<keyword evidence="2" id="KW-1185">Reference proteome</keyword>
<protein>
    <submittedName>
        <fullName evidence="1">Uncharacterized protein</fullName>
    </submittedName>
</protein>
<dbReference type="AlphaFoldDB" id="A0A674GXX9"/>
<reference evidence="1" key="2">
    <citation type="submission" date="2025-08" db="UniProtKB">
        <authorList>
            <consortium name="Ensembl"/>
        </authorList>
    </citation>
    <scope>IDENTIFICATION</scope>
</reference>
<evidence type="ECO:0000313" key="1">
    <source>
        <dbReference type="Ensembl" id="ENSTGUP00000027211.1"/>
    </source>
</evidence>